<feature type="transmembrane region" description="Helical" evidence="2">
    <location>
        <begin position="12"/>
        <end position="32"/>
    </location>
</feature>
<accession>A0A1G2HPZ4</accession>
<dbReference type="SUPFAM" id="SSF63817">
    <property type="entry name" value="Sortase"/>
    <property type="match status" value="1"/>
</dbReference>
<organism evidence="3 4">
    <name type="scientific">Candidatus Staskawiczbacteria bacterium RIFCSPHIGHO2_01_FULL_39_25</name>
    <dbReference type="NCBI Taxonomy" id="1802202"/>
    <lineage>
        <taxon>Bacteria</taxon>
        <taxon>Candidatus Staskawicziibacteriota</taxon>
    </lineage>
</organism>
<dbReference type="CDD" id="cd05830">
    <property type="entry name" value="Sortase_E"/>
    <property type="match status" value="1"/>
</dbReference>
<sequence>MNKKQKEFTQIFTFLFLASFVIINWNDVSWLFNYRAISGLTYDFFNPYQNKGILANASNEPTLPSVNPKTEIKNFYAYSDKQNSLEIPSIGIATPLVIGTSTDQGILGKDLNNGAVYYPGSVTPGEKGQGVILGHSAPPNWPRIKYDWIFTNINNLNYNDKVILYFNNREYIYRVRGKDIIEAGQEVGANDLVAKNNVLTLISCWPPGKDYKRIAIHAELVNE</sequence>
<evidence type="ECO:0000256" key="2">
    <source>
        <dbReference type="SAM" id="Phobius"/>
    </source>
</evidence>
<dbReference type="AlphaFoldDB" id="A0A1G2HPZ4"/>
<gene>
    <name evidence="3" type="ORF">A2730_02785</name>
</gene>
<keyword evidence="2" id="KW-0812">Transmembrane</keyword>
<keyword evidence="1" id="KW-0378">Hydrolase</keyword>
<dbReference type="STRING" id="1802202.A2730_02785"/>
<protein>
    <recommendedName>
        <fullName evidence="5">Sortase</fullName>
    </recommendedName>
</protein>
<evidence type="ECO:0008006" key="5">
    <source>
        <dbReference type="Google" id="ProtNLM"/>
    </source>
</evidence>
<evidence type="ECO:0000313" key="3">
    <source>
        <dbReference type="EMBL" id="OGZ64596.1"/>
    </source>
</evidence>
<keyword evidence="2" id="KW-0472">Membrane</keyword>
<dbReference type="Pfam" id="PF04203">
    <property type="entry name" value="Sortase"/>
    <property type="match status" value="1"/>
</dbReference>
<proteinExistence type="predicted"/>
<comment type="caution">
    <text evidence="3">The sequence shown here is derived from an EMBL/GenBank/DDBJ whole genome shotgun (WGS) entry which is preliminary data.</text>
</comment>
<keyword evidence="2" id="KW-1133">Transmembrane helix</keyword>
<dbReference type="GO" id="GO:0016787">
    <property type="term" value="F:hydrolase activity"/>
    <property type="evidence" value="ECO:0007669"/>
    <property type="project" value="UniProtKB-KW"/>
</dbReference>
<evidence type="ECO:0000256" key="1">
    <source>
        <dbReference type="ARBA" id="ARBA00022801"/>
    </source>
</evidence>
<reference evidence="3 4" key="1">
    <citation type="journal article" date="2016" name="Nat. Commun.">
        <title>Thousands of microbial genomes shed light on interconnected biogeochemical processes in an aquifer system.</title>
        <authorList>
            <person name="Anantharaman K."/>
            <person name="Brown C.T."/>
            <person name="Hug L.A."/>
            <person name="Sharon I."/>
            <person name="Castelle C.J."/>
            <person name="Probst A.J."/>
            <person name="Thomas B.C."/>
            <person name="Singh A."/>
            <person name="Wilkins M.J."/>
            <person name="Karaoz U."/>
            <person name="Brodie E.L."/>
            <person name="Williams K.H."/>
            <person name="Hubbard S.S."/>
            <person name="Banfield J.F."/>
        </authorList>
    </citation>
    <scope>NUCLEOTIDE SEQUENCE [LARGE SCALE GENOMIC DNA]</scope>
</reference>
<dbReference type="Gene3D" id="2.40.260.10">
    <property type="entry name" value="Sortase"/>
    <property type="match status" value="1"/>
</dbReference>
<dbReference type="InterPro" id="IPR005754">
    <property type="entry name" value="Sortase"/>
</dbReference>
<name>A0A1G2HPZ4_9BACT</name>
<dbReference type="InterPro" id="IPR023365">
    <property type="entry name" value="Sortase_dom-sf"/>
</dbReference>
<dbReference type="EMBL" id="MHOO01000004">
    <property type="protein sequence ID" value="OGZ64596.1"/>
    <property type="molecule type" value="Genomic_DNA"/>
</dbReference>
<dbReference type="NCBIfam" id="TIGR01076">
    <property type="entry name" value="sortase_fam"/>
    <property type="match status" value="1"/>
</dbReference>
<evidence type="ECO:0000313" key="4">
    <source>
        <dbReference type="Proteomes" id="UP000176855"/>
    </source>
</evidence>
<dbReference type="InterPro" id="IPR042003">
    <property type="entry name" value="Sortase_E"/>
</dbReference>
<dbReference type="Proteomes" id="UP000176855">
    <property type="component" value="Unassembled WGS sequence"/>
</dbReference>